<dbReference type="InterPro" id="IPR002220">
    <property type="entry name" value="DapA-like"/>
</dbReference>
<dbReference type="EMBL" id="CAEZZE010000013">
    <property type="protein sequence ID" value="CAB4743769.1"/>
    <property type="molecule type" value="Genomic_DNA"/>
</dbReference>
<dbReference type="Pfam" id="PF00701">
    <property type="entry name" value="DHDPS"/>
    <property type="match status" value="1"/>
</dbReference>
<accession>A0A6J6TBV2</accession>
<dbReference type="SMART" id="SM01130">
    <property type="entry name" value="DHDPS"/>
    <property type="match status" value="1"/>
</dbReference>
<organism evidence="1">
    <name type="scientific">freshwater metagenome</name>
    <dbReference type="NCBI Taxonomy" id="449393"/>
    <lineage>
        <taxon>unclassified sequences</taxon>
        <taxon>metagenomes</taxon>
        <taxon>ecological metagenomes</taxon>
    </lineage>
</organism>
<dbReference type="PIRSF" id="PIRSF001365">
    <property type="entry name" value="DHDPS"/>
    <property type="match status" value="1"/>
</dbReference>
<reference evidence="1" key="1">
    <citation type="submission" date="2020-05" db="EMBL/GenBank/DDBJ databases">
        <authorList>
            <person name="Chiriac C."/>
            <person name="Salcher M."/>
            <person name="Ghai R."/>
            <person name="Kavagutti S V."/>
        </authorList>
    </citation>
    <scope>NUCLEOTIDE SEQUENCE</scope>
</reference>
<dbReference type="Gene3D" id="3.20.20.70">
    <property type="entry name" value="Aldolase class I"/>
    <property type="match status" value="1"/>
</dbReference>
<dbReference type="SUPFAM" id="SSF51569">
    <property type="entry name" value="Aldolase"/>
    <property type="match status" value="1"/>
</dbReference>
<dbReference type="PRINTS" id="PR00146">
    <property type="entry name" value="DHPICSNTHASE"/>
</dbReference>
<dbReference type="AlphaFoldDB" id="A0A6J6TBV2"/>
<dbReference type="CDD" id="cd00408">
    <property type="entry name" value="DHDPS-like"/>
    <property type="match status" value="1"/>
</dbReference>
<sequence length="306" mass="33309">MGLQGKVWVMTNPWNGVLTATATPFKADLSIDYDKYAEHVAWLAANGTHGVIPNGSLGEYQVLTAEERAKMVEVAVAAAPKGFSVVPGVAAYGAAESRKWAEHAQKAGAGAVMLLPPNAYRASDDEVVAHYKEVARVGIPIIAYNNPFDTKVDLTPKLVARIADEVPGVVAIKEFSGDVRRIWQIKRLAPRIEVIVGADDVFLELATAGVAGWIAGFPNALPKESMELYNLATAGNFKEAAPMYSALHDVFHWDSKKEFIQAIKLGMDHVGRYGGPTRLPRLPLPAHEQAQIHREMDVALAYFKNR</sequence>
<dbReference type="InterPro" id="IPR013785">
    <property type="entry name" value="Aldolase_TIM"/>
</dbReference>
<name>A0A6J6TBV2_9ZZZZ</name>
<dbReference type="PANTHER" id="PTHR12128:SF72">
    <property type="entry name" value="DIHYDRODIPICOLINATE SYNTHASE"/>
    <property type="match status" value="1"/>
</dbReference>
<gene>
    <name evidence="1" type="ORF">UFOPK2827_00165</name>
</gene>
<evidence type="ECO:0000313" key="1">
    <source>
        <dbReference type="EMBL" id="CAB4743769.1"/>
    </source>
</evidence>
<protein>
    <submittedName>
        <fullName evidence="1">Unannotated protein</fullName>
    </submittedName>
</protein>
<dbReference type="PANTHER" id="PTHR12128">
    <property type="entry name" value="DIHYDRODIPICOLINATE SYNTHASE"/>
    <property type="match status" value="1"/>
</dbReference>
<dbReference type="GO" id="GO:0008840">
    <property type="term" value="F:4-hydroxy-tetrahydrodipicolinate synthase activity"/>
    <property type="evidence" value="ECO:0007669"/>
    <property type="project" value="TreeGrafter"/>
</dbReference>
<proteinExistence type="predicted"/>